<proteinExistence type="predicted"/>
<sequence>MLSLQIPLQRFADAYFADDVVALAMNDVQRGLGFFFGAFFKLGKFEATLTIEFVFDDVLGRLGHGHTCLSWCLGVTQLSFVLERRMILMV</sequence>
<evidence type="ECO:0000313" key="1">
    <source>
        <dbReference type="EMBL" id="VVQ29781.1"/>
    </source>
</evidence>
<reference evidence="1 2" key="1">
    <citation type="submission" date="2019-09" db="EMBL/GenBank/DDBJ databases">
        <authorList>
            <person name="Chandra G."/>
            <person name="Truman W A."/>
        </authorList>
    </citation>
    <scope>NUCLEOTIDE SEQUENCE [LARGE SCALE GENOMIC DNA]</scope>
    <source>
        <strain evidence="1">PS943</strain>
    </source>
</reference>
<accession>A0A5E7W4B9</accession>
<gene>
    <name evidence="1" type="ORF">PS943_01510</name>
</gene>
<dbReference type="AlphaFoldDB" id="A0A5E7W4B9"/>
<protein>
    <submittedName>
        <fullName evidence="1">Uncharacterized protein</fullName>
    </submittedName>
</protein>
<dbReference type="EMBL" id="CABVJH010000002">
    <property type="protein sequence ID" value="VVQ29781.1"/>
    <property type="molecule type" value="Genomic_DNA"/>
</dbReference>
<organism evidence="1 2">
    <name type="scientific">Pseudomonas fluorescens</name>
    <dbReference type="NCBI Taxonomy" id="294"/>
    <lineage>
        <taxon>Bacteria</taxon>
        <taxon>Pseudomonadati</taxon>
        <taxon>Pseudomonadota</taxon>
        <taxon>Gammaproteobacteria</taxon>
        <taxon>Pseudomonadales</taxon>
        <taxon>Pseudomonadaceae</taxon>
        <taxon>Pseudomonas</taxon>
    </lineage>
</organism>
<evidence type="ECO:0000313" key="2">
    <source>
        <dbReference type="Proteomes" id="UP000325645"/>
    </source>
</evidence>
<dbReference type="Proteomes" id="UP000325645">
    <property type="component" value="Unassembled WGS sequence"/>
</dbReference>
<name>A0A5E7W4B9_PSEFL</name>